<evidence type="ECO:0000256" key="5">
    <source>
        <dbReference type="ARBA" id="ARBA00023136"/>
    </source>
</evidence>
<dbReference type="InterPro" id="IPR001248">
    <property type="entry name" value="Pur-cyt_permease"/>
</dbReference>
<name>A0ABZ2NE74_9BACI</name>
<dbReference type="Gene3D" id="1.10.4160.10">
    <property type="entry name" value="Hydantoin permease"/>
    <property type="match status" value="1"/>
</dbReference>
<dbReference type="PANTHER" id="PTHR30569">
    <property type="entry name" value="CYTOSINE TRANSPORTER CODB"/>
    <property type="match status" value="1"/>
</dbReference>
<gene>
    <name evidence="7" type="ORF">WCV65_15120</name>
</gene>
<evidence type="ECO:0000256" key="3">
    <source>
        <dbReference type="ARBA" id="ARBA00022692"/>
    </source>
</evidence>
<keyword evidence="4 6" id="KW-1133">Transmembrane helix</keyword>
<evidence type="ECO:0000256" key="4">
    <source>
        <dbReference type="ARBA" id="ARBA00022989"/>
    </source>
</evidence>
<feature type="transmembrane region" description="Helical" evidence="6">
    <location>
        <begin position="245"/>
        <end position="268"/>
    </location>
</feature>
<feature type="transmembrane region" description="Helical" evidence="6">
    <location>
        <begin position="384"/>
        <end position="407"/>
    </location>
</feature>
<keyword evidence="5 6" id="KW-0472">Membrane</keyword>
<dbReference type="Proteomes" id="UP001377337">
    <property type="component" value="Chromosome"/>
</dbReference>
<feature type="transmembrane region" description="Helical" evidence="6">
    <location>
        <begin position="104"/>
        <end position="123"/>
    </location>
</feature>
<dbReference type="PANTHER" id="PTHR30569:SF0">
    <property type="entry name" value="CYTOSINE PERMEASE"/>
    <property type="match status" value="1"/>
</dbReference>
<feature type="transmembrane region" description="Helical" evidence="6">
    <location>
        <begin position="352"/>
        <end position="372"/>
    </location>
</feature>
<evidence type="ECO:0000256" key="1">
    <source>
        <dbReference type="ARBA" id="ARBA00004141"/>
    </source>
</evidence>
<dbReference type="Pfam" id="PF02133">
    <property type="entry name" value="Transp_cyt_pur"/>
    <property type="match status" value="1"/>
</dbReference>
<feature type="transmembrane region" description="Helical" evidence="6">
    <location>
        <begin position="413"/>
        <end position="430"/>
    </location>
</feature>
<feature type="transmembrane region" description="Helical" evidence="6">
    <location>
        <begin position="143"/>
        <end position="165"/>
    </location>
</feature>
<keyword evidence="8" id="KW-1185">Reference proteome</keyword>
<reference evidence="7 8" key="1">
    <citation type="submission" date="2024-02" db="EMBL/GenBank/DDBJ databases">
        <title>Seven novel Bacillus-like species.</title>
        <authorList>
            <person name="Liu G."/>
        </authorList>
    </citation>
    <scope>NUCLEOTIDE SEQUENCE [LARGE SCALE GENOMIC DNA]</scope>
    <source>
        <strain evidence="7 8">FJAT-52054</strain>
    </source>
</reference>
<accession>A0ABZ2NE74</accession>
<feature type="transmembrane region" description="Helical" evidence="6">
    <location>
        <begin position="32"/>
        <end position="51"/>
    </location>
</feature>
<sequence>MIPIDKKPLYGLERFGLEAVPAELRKTGWIEYFIIQFAFSFNAGNVLLPALAVMEGGLSFSQAFFSCIAGAFLAFLLVSFLSLPGSVSGLPAQYAIRSILGSRLGQYAASPVRSLISLYWFSVQTIGGTWMLIESLKRFGVQSLSFPLAAAGLGAIMIGITIVGFHAVKKATAYFLPFLLAGEGIIIYLYFTTNTRVTASVSTQSADSAGSLTMLLFASLVFVQYVAGVSASADMTRYARSPLHGFWGMFAGNFIGFSMTAFLGIFSASYFAEMNPFLSASRLTESSLLFSIILAASILSLISINLSNAYTGSFSLLNIFPSLGRIKSAVLFGTAGIILSTMPAVVTEAKSWISILGSLSIPLSAVIVSDFLMVKKGTISDKDLLQMGSVNRQAVFSMAAGILIYWLVPSGTGPGFISFIATCVLYILIIRKKAGTD</sequence>
<comment type="subcellular location">
    <subcellularLocation>
        <location evidence="1">Membrane</location>
        <topology evidence="1">Multi-pass membrane protein</topology>
    </subcellularLocation>
</comment>
<feature type="transmembrane region" description="Helical" evidence="6">
    <location>
        <begin position="328"/>
        <end position="346"/>
    </location>
</feature>
<feature type="transmembrane region" description="Helical" evidence="6">
    <location>
        <begin position="211"/>
        <end position="233"/>
    </location>
</feature>
<dbReference type="EMBL" id="CP147407">
    <property type="protein sequence ID" value="WXB95882.1"/>
    <property type="molecule type" value="Genomic_DNA"/>
</dbReference>
<feature type="transmembrane region" description="Helical" evidence="6">
    <location>
        <begin position="63"/>
        <end position="83"/>
    </location>
</feature>
<dbReference type="InterPro" id="IPR030191">
    <property type="entry name" value="CodB"/>
</dbReference>
<evidence type="ECO:0000313" key="8">
    <source>
        <dbReference type="Proteomes" id="UP001377337"/>
    </source>
</evidence>
<feature type="transmembrane region" description="Helical" evidence="6">
    <location>
        <begin position="288"/>
        <end position="307"/>
    </location>
</feature>
<feature type="transmembrane region" description="Helical" evidence="6">
    <location>
        <begin position="172"/>
        <end position="191"/>
    </location>
</feature>
<protein>
    <submittedName>
        <fullName evidence="7">Cytosine permease</fullName>
    </submittedName>
</protein>
<evidence type="ECO:0000256" key="2">
    <source>
        <dbReference type="ARBA" id="ARBA00008974"/>
    </source>
</evidence>
<evidence type="ECO:0000256" key="6">
    <source>
        <dbReference type="SAM" id="Phobius"/>
    </source>
</evidence>
<evidence type="ECO:0000313" key="7">
    <source>
        <dbReference type="EMBL" id="WXB95882.1"/>
    </source>
</evidence>
<organism evidence="7 8">
    <name type="scientific">Metabacillus sediminis</name>
    <dbReference type="NCBI Taxonomy" id="3117746"/>
    <lineage>
        <taxon>Bacteria</taxon>
        <taxon>Bacillati</taxon>
        <taxon>Bacillota</taxon>
        <taxon>Bacilli</taxon>
        <taxon>Bacillales</taxon>
        <taxon>Bacillaceae</taxon>
        <taxon>Metabacillus</taxon>
    </lineage>
</organism>
<proteinExistence type="inferred from homology"/>
<comment type="similarity">
    <text evidence="2">Belongs to the purine-cytosine permease (2.A.39) family.</text>
</comment>
<dbReference type="RefSeq" id="WP_338777583.1">
    <property type="nucleotide sequence ID" value="NZ_CP147407.1"/>
</dbReference>
<keyword evidence="3 6" id="KW-0812">Transmembrane</keyword>